<dbReference type="PANTHER" id="PTHR10654">
    <property type="entry name" value="CAS SCAFFOLDING PROTEIN"/>
    <property type="match status" value="1"/>
</dbReference>
<feature type="compositionally biased region" description="Polar residues" evidence="4">
    <location>
        <begin position="1149"/>
        <end position="1168"/>
    </location>
</feature>
<dbReference type="GO" id="GO:0016477">
    <property type="term" value="P:cell migration"/>
    <property type="evidence" value="ECO:0007669"/>
    <property type="project" value="TreeGrafter"/>
</dbReference>
<feature type="region of interest" description="Disordered" evidence="4">
    <location>
        <begin position="773"/>
        <end position="796"/>
    </location>
</feature>
<feature type="compositionally biased region" description="Low complexity" evidence="4">
    <location>
        <begin position="451"/>
        <end position="472"/>
    </location>
</feature>
<sequence length="1427" mass="155443">MSSSSSGTISDSTPFGSTPCLAALPERVSELFMLDNNFFRSPFMRDKIVVPNLLFSNGTNGLESTFSPTSSSGNQQQVPTSISTSVNSSSPMFHSGNATGNRLGSTHTLFDDVHVVPPSISGPRRFSAGNGLGQPGAESGDANFGVVRNIPIRVIGENSNAHKISAGSANDSYLRSNGPNFPTEFSNRNRDQQQEDSVSLRSAPPEFWHNQQQLQKEVDTSRDQKNTSNRVIFDSNQQESSESEAEMSARRKLSAPREFPSADRSNTTFARSTPASVRTVVNFRTVPILQLNPQRNNTPREQVFSAGATLSDQNSNNTSISDWIQRRERASTPTNVYTSPLSPTNDNGDNSKPYYSAIPFRRSASTVPTGTGSMTSAISTPSLLQSSPAFLRRTQTAHNIPPVQLPRRDSEPSIAFEANSNDSEHQANRHSLHENSINPGTQNGQTTTVPSRSKSPSMSSLKHSIKSSLSSKPAKKISFVPLSCVRKNPGSDASDDDNVNLPINKQLNRSRSPSLTASSLRLTEFVPQDQNGQNRTHSEDPVEEAIRSLEAFDPNDYIKQNQPQRQVNSGSVTQFSGTQQHRPLLYASSDDDSLPPPPPQLSSSSLTPSLSSNTSGIGTGTDSAPNNRGSERVIGGQTRNNQNHRDSALSNLSSSSTNTTSSSAPDSTFPSKEIPLPATAYRVQPNTQPPLNRYGTNSSVGDSINVRRPSVSTINTIHSSGSVTPTGPPPTDSIFNRSFENRTPRATTPTSTLNYTNMGNNASAAYNPVYKQQNNRDFPRHSSTNQQNNASSPRAQAPFEVDQLLSRLKADRGLTNNQTGSQPPYCSPDYDDEDCEAAAEAEAHLRKRFLCTQLTDCVKVIEINALKMSQFAAAGGGGWREAHILRHNLAAIRDTVYTIEFALEELVDALVRISVDRNNPKASEFRQLSAPLLASQSLIRRLRANLDATGWSLQALSRPATNNSGNDALDQFVAVLRQLPRDCYKLVQWVYLLEVWNGDGSGTATFLPSSSHAAPPSPAPVPYTMPYSRSKPYNTSSNNVRNSSSSSASDEPSSPRNSGYNSSNSPQSRYSQPSNYRPANHSTSPVFNNQIHSIPRIGMKSPSNVDPPRRPPDTSRFTENTTPTSAEVMDGGESTTSSAASSTTMDDLVSQSQATTQNSKPPITTNTSAEEKPLKLQSRDEISPKQTVSQPSQDHEEDDGEPPSRVYEEDDLMSVASESVDSLYGDYSFVNASRSPPSDTINRAKYPDRVQNNRNISFASPIQQRRNLHARNGDKPPSGRNAIGILSEEEKELLRFYQPQIDSNIAELCRLVDEFFTVVEKNSQSAKTFVQKIQMICIKVQTLVCIARMVAKDDITKVSPELKSTLEKEANKLDGLLNECVGSARIAKDKTQNVQAVQAMVFSVSEVSQAALNLKAFWKTNAGGSKS</sequence>
<feature type="compositionally biased region" description="Basic and acidic residues" evidence="4">
    <location>
        <begin position="216"/>
        <end position="225"/>
    </location>
</feature>
<feature type="compositionally biased region" description="Polar residues" evidence="4">
    <location>
        <begin position="501"/>
        <end position="519"/>
    </location>
</feature>
<feature type="compositionally biased region" description="Polar residues" evidence="4">
    <location>
        <begin position="744"/>
        <end position="760"/>
    </location>
</feature>
<protein>
    <submittedName>
        <fullName evidence="7">Serine rich protein interaction domain-containing protein</fullName>
    </submittedName>
</protein>
<comment type="subcellular location">
    <subcellularLocation>
        <location evidence="1">Cytoplasm</location>
    </subcellularLocation>
</comment>
<evidence type="ECO:0000259" key="5">
    <source>
        <dbReference type="Pfam" id="PF08824"/>
    </source>
</evidence>
<feature type="compositionally biased region" description="Low complexity" evidence="4">
    <location>
        <begin position="648"/>
        <end position="668"/>
    </location>
</feature>
<keyword evidence="3" id="KW-0597">Phosphoprotein</keyword>
<feature type="compositionally biased region" description="Low complexity" evidence="4">
    <location>
        <begin position="601"/>
        <end position="612"/>
    </location>
</feature>
<dbReference type="EMBL" id="JAKKPZ010000008">
    <property type="protein sequence ID" value="KAI1717952.1"/>
    <property type="molecule type" value="Genomic_DNA"/>
</dbReference>
<feature type="compositionally biased region" description="Low complexity" evidence="4">
    <location>
        <begin position="1034"/>
        <end position="1058"/>
    </location>
</feature>
<feature type="region of interest" description="Disordered" evidence="4">
    <location>
        <begin position="1007"/>
        <end position="1207"/>
    </location>
</feature>
<dbReference type="PANTHER" id="PTHR10654:SF18">
    <property type="entry name" value="IP17195P"/>
    <property type="match status" value="1"/>
</dbReference>
<feature type="compositionally biased region" description="Basic and acidic residues" evidence="4">
    <location>
        <begin position="1169"/>
        <end position="1183"/>
    </location>
</feature>
<feature type="compositionally biased region" description="Polar residues" evidence="4">
    <location>
        <begin position="613"/>
        <end position="628"/>
    </location>
</feature>
<reference evidence="7" key="1">
    <citation type="submission" date="2022-01" db="EMBL/GenBank/DDBJ databases">
        <title>Genome Sequence Resource for Two Populations of Ditylenchus destructor, the Migratory Endoparasitic Phytonematode.</title>
        <authorList>
            <person name="Zhang H."/>
            <person name="Lin R."/>
            <person name="Xie B."/>
        </authorList>
    </citation>
    <scope>NUCLEOTIDE SEQUENCE</scope>
    <source>
        <strain evidence="7">BazhouSP</strain>
    </source>
</reference>
<feature type="compositionally biased region" description="Basic and acidic residues" evidence="4">
    <location>
        <begin position="422"/>
        <end position="433"/>
    </location>
</feature>
<feature type="compositionally biased region" description="Polar residues" evidence="4">
    <location>
        <begin position="64"/>
        <end position="77"/>
    </location>
</feature>
<evidence type="ECO:0000313" key="7">
    <source>
        <dbReference type="EMBL" id="KAI1717952.1"/>
    </source>
</evidence>
<name>A0AAD4R8S0_9BILA</name>
<feature type="region of interest" description="Disordered" evidence="4">
    <location>
        <begin position="488"/>
        <end position="519"/>
    </location>
</feature>
<keyword evidence="2" id="KW-0963">Cytoplasm</keyword>
<dbReference type="GO" id="GO:0007169">
    <property type="term" value="P:cell surface receptor protein tyrosine kinase signaling pathway"/>
    <property type="evidence" value="ECO:0007669"/>
    <property type="project" value="TreeGrafter"/>
</dbReference>
<feature type="compositionally biased region" description="Polar residues" evidence="4">
    <location>
        <begin position="1115"/>
        <end position="1125"/>
    </location>
</feature>
<evidence type="ECO:0000259" key="6">
    <source>
        <dbReference type="Pfam" id="PF12026"/>
    </source>
</evidence>
<keyword evidence="8" id="KW-1185">Reference proteome</keyword>
<gene>
    <name evidence="7" type="ORF">DdX_06361</name>
</gene>
<feature type="region of interest" description="Disordered" evidence="4">
    <location>
        <begin position="420"/>
        <end position="472"/>
    </location>
</feature>
<evidence type="ECO:0000256" key="2">
    <source>
        <dbReference type="ARBA" id="ARBA00022490"/>
    </source>
</evidence>
<feature type="domain" description="Serine rich protein interaction" evidence="5">
    <location>
        <begin position="875"/>
        <end position="989"/>
    </location>
</feature>
<feature type="compositionally biased region" description="Polar residues" evidence="4">
    <location>
        <begin position="434"/>
        <end position="450"/>
    </location>
</feature>
<dbReference type="InterPro" id="IPR037362">
    <property type="entry name" value="CAS_fam"/>
</dbReference>
<proteinExistence type="predicted"/>
<feature type="compositionally biased region" description="Low complexity" evidence="4">
    <location>
        <begin position="1134"/>
        <end position="1144"/>
    </location>
</feature>
<evidence type="ECO:0000256" key="1">
    <source>
        <dbReference type="ARBA" id="ARBA00004496"/>
    </source>
</evidence>
<dbReference type="GO" id="GO:0005737">
    <property type="term" value="C:cytoplasm"/>
    <property type="evidence" value="ECO:0007669"/>
    <property type="project" value="UniProtKB-SubCell"/>
</dbReference>
<feature type="compositionally biased region" description="Polar residues" evidence="4">
    <location>
        <begin position="773"/>
        <end position="794"/>
    </location>
</feature>
<feature type="compositionally biased region" description="Polar residues" evidence="4">
    <location>
        <begin position="226"/>
        <end position="238"/>
    </location>
</feature>
<feature type="region of interest" description="Disordered" evidence="4">
    <location>
        <begin position="735"/>
        <end position="760"/>
    </location>
</feature>
<feature type="compositionally biased region" description="Polar residues" evidence="4">
    <location>
        <begin position="168"/>
        <end position="186"/>
    </location>
</feature>
<dbReference type="InterPro" id="IPR014928">
    <property type="entry name" value="Serine_rich_dom"/>
</dbReference>
<feature type="compositionally biased region" description="Polar residues" evidence="4">
    <location>
        <begin position="684"/>
        <end position="702"/>
    </location>
</feature>
<feature type="domain" description="CAS family C-terminal" evidence="6">
    <location>
        <begin position="1280"/>
        <end position="1416"/>
    </location>
</feature>
<evidence type="ECO:0000256" key="4">
    <source>
        <dbReference type="SAM" id="MobiDB-lite"/>
    </source>
</evidence>
<dbReference type="Proteomes" id="UP001201812">
    <property type="component" value="Unassembled WGS sequence"/>
</dbReference>
<dbReference type="InterPro" id="IPR038319">
    <property type="entry name" value="Serine_rich_sf"/>
</dbReference>
<dbReference type="Gene3D" id="1.20.120.230">
    <property type="entry name" value="Alpha-catenin/vinculin-like"/>
    <property type="match status" value="1"/>
</dbReference>
<dbReference type="Gene3D" id="1.20.120.830">
    <property type="entry name" value="Serine-rich domain"/>
    <property type="match status" value="1"/>
</dbReference>
<feature type="compositionally biased region" description="Polar residues" evidence="4">
    <location>
        <begin position="1059"/>
        <end position="1092"/>
    </location>
</feature>
<organism evidence="7 8">
    <name type="scientific">Ditylenchus destructor</name>
    <dbReference type="NCBI Taxonomy" id="166010"/>
    <lineage>
        <taxon>Eukaryota</taxon>
        <taxon>Metazoa</taxon>
        <taxon>Ecdysozoa</taxon>
        <taxon>Nematoda</taxon>
        <taxon>Chromadorea</taxon>
        <taxon>Rhabditida</taxon>
        <taxon>Tylenchina</taxon>
        <taxon>Tylenchomorpha</taxon>
        <taxon>Sphaerularioidea</taxon>
        <taxon>Anguinidae</taxon>
        <taxon>Anguininae</taxon>
        <taxon>Ditylenchus</taxon>
    </lineage>
</organism>
<dbReference type="GO" id="GO:0005886">
    <property type="term" value="C:plasma membrane"/>
    <property type="evidence" value="ECO:0007669"/>
    <property type="project" value="TreeGrafter"/>
</dbReference>
<feature type="region of interest" description="Disordered" evidence="4">
    <location>
        <begin position="586"/>
        <end position="704"/>
    </location>
</feature>
<dbReference type="Pfam" id="PF12026">
    <property type="entry name" value="CAS_C"/>
    <property type="match status" value="1"/>
</dbReference>
<comment type="caution">
    <text evidence="7">The sequence shown here is derived from an EMBL/GenBank/DDBJ whole genome shotgun (WGS) entry which is preliminary data.</text>
</comment>
<accession>A0AAD4R8S0</accession>
<feature type="region of interest" description="Disordered" evidence="4">
    <location>
        <begin position="64"/>
        <end position="98"/>
    </location>
</feature>
<feature type="region of interest" description="Disordered" evidence="4">
    <location>
        <begin position="330"/>
        <end position="350"/>
    </location>
</feature>
<feature type="compositionally biased region" description="Low complexity" evidence="4">
    <location>
        <begin position="78"/>
        <end position="91"/>
    </location>
</feature>
<feature type="compositionally biased region" description="Polar residues" evidence="4">
    <location>
        <begin position="331"/>
        <end position="350"/>
    </location>
</feature>
<dbReference type="Pfam" id="PF08824">
    <property type="entry name" value="Serine_rich"/>
    <property type="match status" value="1"/>
</dbReference>
<feature type="region of interest" description="Disordered" evidence="4">
    <location>
        <begin position="168"/>
        <end position="271"/>
    </location>
</feature>
<evidence type="ECO:0000256" key="3">
    <source>
        <dbReference type="ARBA" id="ARBA00022553"/>
    </source>
</evidence>
<evidence type="ECO:0000313" key="8">
    <source>
        <dbReference type="Proteomes" id="UP001201812"/>
    </source>
</evidence>
<dbReference type="InterPro" id="IPR021901">
    <property type="entry name" value="CAS_C"/>
</dbReference>